<accession>A0A843V1X5</accession>
<proteinExistence type="predicted"/>
<evidence type="ECO:0000313" key="2">
    <source>
        <dbReference type="EMBL" id="MQL89116.1"/>
    </source>
</evidence>
<sequence>MASLRIAVGQGGSEIEEEHEERKEKRRKEKNKTEQNREEKDTYLKLRARVDVPRDGGELLQIGMRLSSSF</sequence>
<evidence type="ECO:0000313" key="3">
    <source>
        <dbReference type="Proteomes" id="UP000652761"/>
    </source>
</evidence>
<dbReference type="EMBL" id="NMUH01001119">
    <property type="protein sequence ID" value="MQL89116.1"/>
    <property type="molecule type" value="Genomic_DNA"/>
</dbReference>
<evidence type="ECO:0000256" key="1">
    <source>
        <dbReference type="SAM" id="MobiDB-lite"/>
    </source>
</evidence>
<dbReference type="AlphaFoldDB" id="A0A843V1X5"/>
<keyword evidence="3" id="KW-1185">Reference proteome</keyword>
<name>A0A843V1X5_COLES</name>
<comment type="caution">
    <text evidence="2">The sequence shown here is derived from an EMBL/GenBank/DDBJ whole genome shotgun (WGS) entry which is preliminary data.</text>
</comment>
<protein>
    <submittedName>
        <fullName evidence="2">Uncharacterized protein</fullName>
    </submittedName>
</protein>
<feature type="compositionally biased region" description="Basic and acidic residues" evidence="1">
    <location>
        <begin position="31"/>
        <end position="41"/>
    </location>
</feature>
<reference evidence="2" key="1">
    <citation type="submission" date="2017-07" db="EMBL/GenBank/DDBJ databases">
        <title>Taro Niue Genome Assembly and Annotation.</title>
        <authorList>
            <person name="Atibalentja N."/>
            <person name="Keating K."/>
            <person name="Fields C.J."/>
        </authorList>
    </citation>
    <scope>NUCLEOTIDE SEQUENCE</scope>
    <source>
        <strain evidence="2">Niue_2</strain>
        <tissue evidence="2">Leaf</tissue>
    </source>
</reference>
<gene>
    <name evidence="2" type="ORF">Taro_021691</name>
</gene>
<dbReference type="Proteomes" id="UP000652761">
    <property type="component" value="Unassembled WGS sequence"/>
</dbReference>
<organism evidence="2 3">
    <name type="scientific">Colocasia esculenta</name>
    <name type="common">Wild taro</name>
    <name type="synonym">Arum esculentum</name>
    <dbReference type="NCBI Taxonomy" id="4460"/>
    <lineage>
        <taxon>Eukaryota</taxon>
        <taxon>Viridiplantae</taxon>
        <taxon>Streptophyta</taxon>
        <taxon>Embryophyta</taxon>
        <taxon>Tracheophyta</taxon>
        <taxon>Spermatophyta</taxon>
        <taxon>Magnoliopsida</taxon>
        <taxon>Liliopsida</taxon>
        <taxon>Araceae</taxon>
        <taxon>Aroideae</taxon>
        <taxon>Colocasieae</taxon>
        <taxon>Colocasia</taxon>
    </lineage>
</organism>
<feature type="region of interest" description="Disordered" evidence="1">
    <location>
        <begin position="1"/>
        <end position="41"/>
    </location>
</feature>